<feature type="region of interest" description="Disordered" evidence="10">
    <location>
        <begin position="1"/>
        <end position="26"/>
    </location>
</feature>
<dbReference type="GO" id="GO:0005886">
    <property type="term" value="C:plasma membrane"/>
    <property type="evidence" value="ECO:0007669"/>
    <property type="project" value="UniProtKB-SubCell"/>
</dbReference>
<feature type="domain" description="Penicillin-binding protein dimerisation" evidence="13">
    <location>
        <begin position="83"/>
        <end position="324"/>
    </location>
</feature>
<evidence type="ECO:0000256" key="3">
    <source>
        <dbReference type="ARBA" id="ARBA00022475"/>
    </source>
</evidence>
<dbReference type="InterPro" id="IPR036138">
    <property type="entry name" value="PBP_dimer_sf"/>
</dbReference>
<evidence type="ECO:0000256" key="9">
    <source>
        <dbReference type="ARBA" id="ARBA00023316"/>
    </source>
</evidence>
<keyword evidence="9" id="KW-0961">Cell wall biogenesis/degradation</keyword>
<dbReference type="SUPFAM" id="SSF56601">
    <property type="entry name" value="beta-lactamase/transpeptidase-like"/>
    <property type="match status" value="1"/>
</dbReference>
<reference evidence="15" key="1">
    <citation type="submission" date="2016-08" db="EMBL/GenBank/DDBJ databases">
        <title>Comparative genomics of Lactococcus lactis strain WFLU12 isolated from the gastrointestinal tract of wild olive flounder (Paralichythys olivaceus).</title>
        <authorList>
            <person name="Nguyen T.L."/>
            <person name="Kim D.-H."/>
        </authorList>
    </citation>
    <scope>NUCLEOTIDE SEQUENCE [LARGE SCALE GENOMIC DNA]</scope>
    <source>
        <strain evidence="15">WFLU12</strain>
    </source>
</reference>
<dbReference type="GO" id="GO:0009252">
    <property type="term" value="P:peptidoglycan biosynthetic process"/>
    <property type="evidence" value="ECO:0007669"/>
    <property type="project" value="UniProtKB-KW"/>
</dbReference>
<dbReference type="GO" id="GO:0008658">
    <property type="term" value="F:penicillin binding"/>
    <property type="evidence" value="ECO:0007669"/>
    <property type="project" value="InterPro"/>
</dbReference>
<dbReference type="Gene3D" id="3.40.710.10">
    <property type="entry name" value="DD-peptidase/beta-lactamase superfamily"/>
    <property type="match status" value="1"/>
</dbReference>
<evidence type="ECO:0000256" key="5">
    <source>
        <dbReference type="ARBA" id="ARBA00022960"/>
    </source>
</evidence>
<feature type="transmembrane region" description="Helical" evidence="11">
    <location>
        <begin position="38"/>
        <end position="57"/>
    </location>
</feature>
<dbReference type="GO" id="GO:0071972">
    <property type="term" value="F:peptidoglycan L,D-transpeptidase activity"/>
    <property type="evidence" value="ECO:0007669"/>
    <property type="project" value="TreeGrafter"/>
</dbReference>
<dbReference type="Proteomes" id="UP000234865">
    <property type="component" value="Unassembled WGS sequence"/>
</dbReference>
<evidence type="ECO:0000256" key="1">
    <source>
        <dbReference type="ARBA" id="ARBA00004162"/>
    </source>
</evidence>
<name>A0A2N5WDQ7_LACLL</name>
<keyword evidence="3" id="KW-1003">Cell membrane</keyword>
<dbReference type="InterPro" id="IPR005311">
    <property type="entry name" value="PBP_dimer"/>
</dbReference>
<protein>
    <submittedName>
        <fullName evidence="14">Penicillin-binding protein 2B</fullName>
    </submittedName>
</protein>
<dbReference type="GO" id="GO:0008360">
    <property type="term" value="P:regulation of cell shape"/>
    <property type="evidence" value="ECO:0007669"/>
    <property type="project" value="UniProtKB-KW"/>
</dbReference>
<dbReference type="PANTHER" id="PTHR30627">
    <property type="entry name" value="PEPTIDOGLYCAN D,D-TRANSPEPTIDASE"/>
    <property type="match status" value="1"/>
</dbReference>
<evidence type="ECO:0000256" key="7">
    <source>
        <dbReference type="ARBA" id="ARBA00022989"/>
    </source>
</evidence>
<comment type="caution">
    <text evidence="14">The sequence shown here is derived from an EMBL/GenBank/DDBJ whole genome shotgun (WGS) entry which is preliminary data.</text>
</comment>
<evidence type="ECO:0000256" key="4">
    <source>
        <dbReference type="ARBA" id="ARBA00022692"/>
    </source>
</evidence>
<evidence type="ECO:0000313" key="15">
    <source>
        <dbReference type="Proteomes" id="UP000234865"/>
    </source>
</evidence>
<dbReference type="GO" id="GO:0071555">
    <property type="term" value="P:cell wall organization"/>
    <property type="evidence" value="ECO:0007669"/>
    <property type="project" value="UniProtKB-KW"/>
</dbReference>
<dbReference type="InterPro" id="IPR001460">
    <property type="entry name" value="PCN-bd_Tpept"/>
</dbReference>
<sequence length="721" mass="77859">MSDNKRKNDKRKQSDKSKKSHKEVKILKDPTKSIPKRVNLLFFVIFVLFMILIGKLFNMQVLNSHFYAEKSISAGGDVQIIEGAPRGNIYDATGKALASTVAVQAVEFTRSQNATADEMYQVANKLATILSNNIDVADLTTRDKKDYFLANSKNLEKIANSLSEKEKKDKQGNDLTGSQIYDVELSKVKDSDLNFTAEQTFAAKLFKEMNSTTTFNTTKIATGSITAEQQATIAEQEGDLPGITIGTSWDRSYAQNSLTPLMGTITSQKSGIPAEDLDAYLKKGYQRNDRVGTGLLEKGYESELQGTHNISKVKFDKNGDVSGTKTIQKGKRGDDLKLTINLDFQNGVNNIVKTQLDQLIAQGYGQYNRGAYAVVLNVKTGAVLALSGYHRDPNTGAITENTLGTFQSVFTPGSVVKMGTLTAAWNAGVISGNDTLTAQSIQFKDSPSINDWWGDASPMALTAVEALQYSSNTYMMQLAMRMLGAPYTAANQFLDDTNRVKVYEQFRKAFASYGLGASTGFDIPGESTGYLPSAKSEAASGVNVLYESFGQYDNYTPLQLAVYAATLGNNGTRLAPHIVQGIYEGGTDGQPGTLIKNITPKIMDKVNITPDNMDVLHQGMYAVVHGAGGLTTGRSMDSSKVSISGKTGTSESTKVLADGSQVIVTANNAVAFAPSDNPEIAIAVVLPDNTESNASSGTKANQSIVTGITDLYYSNEAFRKN</sequence>
<dbReference type="PANTHER" id="PTHR30627:SF2">
    <property type="entry name" value="PEPTIDOGLYCAN D,D-TRANSPEPTIDASE MRDA"/>
    <property type="match status" value="1"/>
</dbReference>
<feature type="domain" description="Penicillin-binding protein transpeptidase" evidence="12">
    <location>
        <begin position="372"/>
        <end position="701"/>
    </location>
</feature>
<evidence type="ECO:0000256" key="10">
    <source>
        <dbReference type="SAM" id="MobiDB-lite"/>
    </source>
</evidence>
<dbReference type="RefSeq" id="WP_029344818.1">
    <property type="nucleotide sequence ID" value="NZ_JNLP01000001.1"/>
</dbReference>
<dbReference type="EMBL" id="PKRZ01000001">
    <property type="protein sequence ID" value="PLW60373.1"/>
    <property type="molecule type" value="Genomic_DNA"/>
</dbReference>
<evidence type="ECO:0000256" key="8">
    <source>
        <dbReference type="ARBA" id="ARBA00023136"/>
    </source>
</evidence>
<evidence type="ECO:0000259" key="13">
    <source>
        <dbReference type="Pfam" id="PF03717"/>
    </source>
</evidence>
<evidence type="ECO:0000256" key="2">
    <source>
        <dbReference type="ARBA" id="ARBA00007171"/>
    </source>
</evidence>
<dbReference type="InterPro" id="IPR050515">
    <property type="entry name" value="Beta-lactam/transpept"/>
</dbReference>
<dbReference type="Gene3D" id="3.90.1310.10">
    <property type="entry name" value="Penicillin-binding protein 2a (Domain 2)"/>
    <property type="match status" value="1"/>
</dbReference>
<comment type="similarity">
    <text evidence="2">Belongs to the transpeptidase family.</text>
</comment>
<evidence type="ECO:0000259" key="12">
    <source>
        <dbReference type="Pfam" id="PF00905"/>
    </source>
</evidence>
<evidence type="ECO:0000313" key="14">
    <source>
        <dbReference type="EMBL" id="PLW60373.1"/>
    </source>
</evidence>
<keyword evidence="8 11" id="KW-0472">Membrane</keyword>
<organism evidence="14 15">
    <name type="scientific">Lactococcus lactis subsp. lactis</name>
    <name type="common">Streptococcus lactis</name>
    <dbReference type="NCBI Taxonomy" id="1360"/>
    <lineage>
        <taxon>Bacteria</taxon>
        <taxon>Bacillati</taxon>
        <taxon>Bacillota</taxon>
        <taxon>Bacilli</taxon>
        <taxon>Lactobacillales</taxon>
        <taxon>Streptococcaceae</taxon>
        <taxon>Lactococcus</taxon>
    </lineage>
</organism>
<keyword evidence="4 11" id="KW-0812">Transmembrane</keyword>
<proteinExistence type="inferred from homology"/>
<keyword evidence="6" id="KW-0573">Peptidoglycan synthesis</keyword>
<dbReference type="AlphaFoldDB" id="A0A2N5WDQ7"/>
<keyword evidence="7 11" id="KW-1133">Transmembrane helix</keyword>
<comment type="subcellular location">
    <subcellularLocation>
        <location evidence="1">Cell membrane</location>
        <topology evidence="1">Single-pass membrane protein</topology>
    </subcellularLocation>
</comment>
<accession>A0A2N5WDQ7</accession>
<dbReference type="InterPro" id="IPR012338">
    <property type="entry name" value="Beta-lactam/transpept-like"/>
</dbReference>
<evidence type="ECO:0000256" key="6">
    <source>
        <dbReference type="ARBA" id="ARBA00022984"/>
    </source>
</evidence>
<dbReference type="Gene3D" id="1.10.10.1230">
    <property type="entry name" value="Penicillin-binding protein, N-terminal non-catalytic domain, head sub-domain"/>
    <property type="match status" value="1"/>
</dbReference>
<keyword evidence="5" id="KW-0133">Cell shape</keyword>
<dbReference type="Pfam" id="PF03717">
    <property type="entry name" value="PBP_dimer"/>
    <property type="match status" value="1"/>
</dbReference>
<evidence type="ECO:0000256" key="11">
    <source>
        <dbReference type="SAM" id="Phobius"/>
    </source>
</evidence>
<gene>
    <name evidence="14" type="primary">penA</name>
    <name evidence="14" type="ORF">CYU10_001353</name>
</gene>
<dbReference type="SUPFAM" id="SSF56519">
    <property type="entry name" value="Penicillin binding protein dimerisation domain"/>
    <property type="match status" value="1"/>
</dbReference>
<dbReference type="Pfam" id="PF00905">
    <property type="entry name" value="Transpeptidase"/>
    <property type="match status" value="1"/>
</dbReference>